<proteinExistence type="predicted"/>
<evidence type="ECO:0000313" key="2">
    <source>
        <dbReference type="EMBL" id="QCE04033.1"/>
    </source>
</evidence>
<dbReference type="Proteomes" id="UP000501690">
    <property type="component" value="Linkage Group LG8"/>
</dbReference>
<dbReference type="EMBL" id="CP039352">
    <property type="protein sequence ID" value="QCE04033.1"/>
    <property type="molecule type" value="Genomic_DNA"/>
</dbReference>
<evidence type="ECO:0000313" key="3">
    <source>
        <dbReference type="Proteomes" id="UP000501690"/>
    </source>
</evidence>
<dbReference type="AlphaFoldDB" id="A0A4D6MTS4"/>
<organism evidence="1 3">
    <name type="scientific">Vigna unguiculata</name>
    <name type="common">Cowpea</name>
    <dbReference type="NCBI Taxonomy" id="3917"/>
    <lineage>
        <taxon>Eukaryota</taxon>
        <taxon>Viridiplantae</taxon>
        <taxon>Streptophyta</taxon>
        <taxon>Embryophyta</taxon>
        <taxon>Tracheophyta</taxon>
        <taxon>Spermatophyta</taxon>
        <taxon>Magnoliopsida</taxon>
        <taxon>eudicotyledons</taxon>
        <taxon>Gunneridae</taxon>
        <taxon>Pentapetalae</taxon>
        <taxon>rosids</taxon>
        <taxon>fabids</taxon>
        <taxon>Fabales</taxon>
        <taxon>Fabaceae</taxon>
        <taxon>Papilionoideae</taxon>
        <taxon>50 kb inversion clade</taxon>
        <taxon>NPAAA clade</taxon>
        <taxon>indigoferoid/millettioid clade</taxon>
        <taxon>Phaseoleae</taxon>
        <taxon>Vigna</taxon>
    </lineage>
</organism>
<accession>A0A4D6MTS4</accession>
<sequence>MEADSEGSKFHLYETDALKVVSTYQQKFGRSCLFTNDELPSPTPTGDCDDMVVDTNEKVCSASTGGFLTSTKPTLIDQPPVSATSMDKSRMLGLINSRVDAAGPGSFLVKSSAKSRDPRRQLINSEARAVDKSIVINNMPKVEYVGSTISRKQKAVEGPFDAQSLQDDYSRKIHMKPRDPRRIVHTNNSVQKSENIVNELHKAIVSPVSNS</sequence>
<gene>
    <name evidence="1" type="ORF">DEO72_LG8g2064</name>
    <name evidence="2" type="ORF">DEO72_LG8g2065</name>
</gene>
<dbReference type="EMBL" id="CP039352">
    <property type="protein sequence ID" value="QCE04032.1"/>
    <property type="molecule type" value="Genomic_DNA"/>
</dbReference>
<evidence type="ECO:0000313" key="1">
    <source>
        <dbReference type="EMBL" id="QCE04032.1"/>
    </source>
</evidence>
<keyword evidence="3" id="KW-1185">Reference proteome</keyword>
<protein>
    <submittedName>
        <fullName evidence="1">Uncharacterized protein</fullName>
    </submittedName>
</protein>
<reference evidence="1 3" key="1">
    <citation type="submission" date="2019-04" db="EMBL/GenBank/DDBJ databases">
        <title>An improved genome assembly and genetic linkage map for asparagus bean, Vigna unguiculata ssp. sesquipedialis.</title>
        <authorList>
            <person name="Xia Q."/>
            <person name="Zhang R."/>
            <person name="Dong Y."/>
        </authorList>
    </citation>
    <scope>NUCLEOTIDE SEQUENCE [LARGE SCALE GENOMIC DNA]</scope>
    <source>
        <tissue evidence="1">Leaf</tissue>
    </source>
</reference>
<name>A0A4D6MTS4_VIGUN</name>